<sequence length="151" mass="17148">MAHKHEMVSGHIIPIVIDIIEWIEDNIFTALPVTAISRKSGYSHWYFQRQFALITGYTLGTYVSRRKMTIAAGILKQTQDSALSISLLLGFEGQATFCRTFRRHFGMSPTSYRRHPAQLEERMQYPLNLEEEGNVQKSGLPAQRQTGVCAS</sequence>
<keyword evidence="6" id="KW-1185">Reference proteome</keyword>
<keyword evidence="2" id="KW-0238">DNA-binding</keyword>
<dbReference type="InterPro" id="IPR018060">
    <property type="entry name" value="HTH_AraC"/>
</dbReference>
<evidence type="ECO:0000313" key="6">
    <source>
        <dbReference type="Proteomes" id="UP000008881"/>
    </source>
</evidence>
<dbReference type="PANTHER" id="PTHR47504:SF5">
    <property type="entry name" value="RIGHT ORIGIN-BINDING PROTEIN"/>
    <property type="match status" value="1"/>
</dbReference>
<dbReference type="InterPro" id="IPR009057">
    <property type="entry name" value="Homeodomain-like_sf"/>
</dbReference>
<name>A0A0H3FZX7_KLEAK</name>
<dbReference type="GeneID" id="93311753"/>
<dbReference type="InterPro" id="IPR020449">
    <property type="entry name" value="Tscrpt_reg_AraC-type_HTH"/>
</dbReference>
<dbReference type="SMART" id="SM00342">
    <property type="entry name" value="HTH_ARAC"/>
    <property type="match status" value="1"/>
</dbReference>
<dbReference type="InterPro" id="IPR050959">
    <property type="entry name" value="MarA-like"/>
</dbReference>
<dbReference type="GO" id="GO:0043565">
    <property type="term" value="F:sequence-specific DNA binding"/>
    <property type="evidence" value="ECO:0007669"/>
    <property type="project" value="InterPro"/>
</dbReference>
<dbReference type="HOGENOM" id="CLU_000445_81_14_6"/>
<keyword evidence="1" id="KW-0805">Transcription regulation</keyword>
<dbReference type="PATRIC" id="fig|1028307.3.peg.3556"/>
<dbReference type="AlphaFoldDB" id="A0A0H3FZX7"/>
<evidence type="ECO:0000313" key="5">
    <source>
        <dbReference type="EMBL" id="AEG98469.1"/>
    </source>
</evidence>
<organism evidence="5 6">
    <name type="scientific">Klebsiella aerogenes (strain ATCC 13048 / DSM 30053 / CCUG 1429 / JCM 1235 / KCTC 2190 / NBRC 13534 / NCIMB 10102 / NCTC 10006 / CDC 819-56)</name>
    <name type="common">Enterobacter aerogenes</name>
    <dbReference type="NCBI Taxonomy" id="1028307"/>
    <lineage>
        <taxon>Bacteria</taxon>
        <taxon>Pseudomonadati</taxon>
        <taxon>Pseudomonadota</taxon>
        <taxon>Gammaproteobacteria</taxon>
        <taxon>Enterobacterales</taxon>
        <taxon>Enterobacteriaceae</taxon>
        <taxon>Klebsiella/Raoultella group</taxon>
        <taxon>Klebsiella</taxon>
    </lineage>
</organism>
<dbReference type="Proteomes" id="UP000008881">
    <property type="component" value="Chromosome"/>
</dbReference>
<evidence type="ECO:0000259" key="4">
    <source>
        <dbReference type="PROSITE" id="PS01124"/>
    </source>
</evidence>
<dbReference type="GO" id="GO:0003700">
    <property type="term" value="F:DNA-binding transcription factor activity"/>
    <property type="evidence" value="ECO:0007669"/>
    <property type="project" value="InterPro"/>
</dbReference>
<evidence type="ECO:0000256" key="3">
    <source>
        <dbReference type="ARBA" id="ARBA00023163"/>
    </source>
</evidence>
<dbReference type="OrthoDB" id="282744at2"/>
<proteinExistence type="predicted"/>
<dbReference type="PANTHER" id="PTHR47504">
    <property type="entry name" value="RIGHT ORIGIN-BINDING PROTEIN"/>
    <property type="match status" value="1"/>
</dbReference>
<protein>
    <submittedName>
        <fullName evidence="5">AraC family transcriptional regulator</fullName>
    </submittedName>
</protein>
<dbReference type="RefSeq" id="WP_015366880.1">
    <property type="nucleotide sequence ID" value="NC_015663.1"/>
</dbReference>
<evidence type="ECO:0000256" key="1">
    <source>
        <dbReference type="ARBA" id="ARBA00023015"/>
    </source>
</evidence>
<feature type="domain" description="HTH araC/xylS-type" evidence="4">
    <location>
        <begin position="17"/>
        <end position="115"/>
    </location>
</feature>
<dbReference type="SUPFAM" id="SSF46689">
    <property type="entry name" value="Homeodomain-like"/>
    <property type="match status" value="2"/>
</dbReference>
<gene>
    <name evidence="5" type="ordered locus">EAE_17800</name>
</gene>
<dbReference type="EMBL" id="CP002824">
    <property type="protein sequence ID" value="AEG98469.1"/>
    <property type="molecule type" value="Genomic_DNA"/>
</dbReference>
<keyword evidence="3" id="KW-0804">Transcription</keyword>
<evidence type="ECO:0000256" key="2">
    <source>
        <dbReference type="ARBA" id="ARBA00023125"/>
    </source>
</evidence>
<reference evidence="5 6" key="1">
    <citation type="journal article" date="2012" name="J. Bacteriol.">
        <title>Complete genome sequence of Enterobacter aerogenes KCTC 2190.</title>
        <authorList>
            <person name="Shin S.H."/>
            <person name="Kim S."/>
            <person name="Kim J.Y."/>
            <person name="Lee S."/>
            <person name="Um Y."/>
            <person name="Oh M.K."/>
            <person name="Kim Y.R."/>
            <person name="Lee J."/>
            <person name="Yang K.S."/>
        </authorList>
    </citation>
    <scope>NUCLEOTIDE SEQUENCE [LARGE SCALE GENOMIC DNA]</scope>
    <source>
        <strain evidence="5 6">KCTC 2190</strain>
    </source>
</reference>
<dbReference type="Pfam" id="PF12833">
    <property type="entry name" value="HTH_18"/>
    <property type="match status" value="1"/>
</dbReference>
<dbReference type="Gene3D" id="1.10.10.60">
    <property type="entry name" value="Homeodomain-like"/>
    <property type="match status" value="2"/>
</dbReference>
<dbReference type="KEGG" id="eae:EAE_17800"/>
<dbReference type="PROSITE" id="PS01124">
    <property type="entry name" value="HTH_ARAC_FAMILY_2"/>
    <property type="match status" value="1"/>
</dbReference>
<dbReference type="eggNOG" id="COG2207">
    <property type="taxonomic scope" value="Bacteria"/>
</dbReference>
<dbReference type="PRINTS" id="PR00032">
    <property type="entry name" value="HTHARAC"/>
</dbReference>
<accession>A0A0H3FZX7</accession>